<reference evidence="2 3" key="2">
    <citation type="submission" date="2018-03" db="EMBL/GenBank/DDBJ databases">
        <authorList>
            <person name="Keele B.F."/>
        </authorList>
    </citation>
    <scope>NUCLEOTIDE SEQUENCE [LARGE SCALE GENOMIC DNA]</scope>
    <source>
        <strain evidence="2 3">D13</strain>
    </source>
</reference>
<evidence type="ECO:0000256" key="1">
    <source>
        <dbReference type="SAM" id="SignalP"/>
    </source>
</evidence>
<name>A0A2P1PSG0_9GAMM</name>
<dbReference type="KEGG" id="xba:C7S18_11400"/>
<dbReference type="OrthoDB" id="6696169at2"/>
<gene>
    <name evidence="2" type="ORF">C7S18_11400</name>
</gene>
<feature type="chain" id="PRO_5015117333" evidence="1">
    <location>
        <begin position="29"/>
        <end position="246"/>
    </location>
</feature>
<protein>
    <submittedName>
        <fullName evidence="2">Uncharacterized protein</fullName>
    </submittedName>
</protein>
<dbReference type="Proteomes" id="UP000241074">
    <property type="component" value="Chromosome"/>
</dbReference>
<accession>A0A2P1PSG0</accession>
<keyword evidence="3" id="KW-1185">Reference proteome</keyword>
<reference evidence="2 3" key="1">
    <citation type="submission" date="2018-03" db="EMBL/GenBank/DDBJ databases">
        <title>Ahniella affigens gen. nov., sp. nov., a gammaproteobacterium isolated from sandy soil near a stream.</title>
        <authorList>
            <person name="Ko Y."/>
            <person name="Kim J.-H."/>
        </authorList>
    </citation>
    <scope>NUCLEOTIDE SEQUENCE [LARGE SCALE GENOMIC DNA]</scope>
    <source>
        <strain evidence="2 3">D13</strain>
    </source>
</reference>
<feature type="signal peptide" evidence="1">
    <location>
        <begin position="1"/>
        <end position="28"/>
    </location>
</feature>
<evidence type="ECO:0000313" key="2">
    <source>
        <dbReference type="EMBL" id="AVP97765.1"/>
    </source>
</evidence>
<sequence length="246" mass="27405">MGIPLQNRRATLIASALLMTLVASVASAGPSDKIYHPSVERGEKEIEFRGTWLDEGDVYERKFILDLAYTPTDRWKTELVLEYEGDSGAGGELEAFEWENIFVFGEPGQYAVDFGLLAEYEHKFEDGDDEIKIGPLLQKEFSALIATVNLQLQRELGSGHDTELVYGWETRWRGREALEFGLQGFGDLGALDHLGDVDEHRLGPALFGQQKLANGDKLNWNAAVLGSVGSDGPDSQARFQVEYEIY</sequence>
<dbReference type="AlphaFoldDB" id="A0A2P1PSG0"/>
<dbReference type="RefSeq" id="WP_106891685.1">
    <property type="nucleotide sequence ID" value="NZ_CP027860.1"/>
</dbReference>
<proteinExistence type="predicted"/>
<keyword evidence="1" id="KW-0732">Signal</keyword>
<dbReference type="EMBL" id="CP027860">
    <property type="protein sequence ID" value="AVP97765.1"/>
    <property type="molecule type" value="Genomic_DNA"/>
</dbReference>
<organism evidence="2 3">
    <name type="scientific">Ahniella affigens</name>
    <dbReference type="NCBI Taxonomy" id="2021234"/>
    <lineage>
        <taxon>Bacteria</taxon>
        <taxon>Pseudomonadati</taxon>
        <taxon>Pseudomonadota</taxon>
        <taxon>Gammaproteobacteria</taxon>
        <taxon>Lysobacterales</taxon>
        <taxon>Rhodanobacteraceae</taxon>
        <taxon>Ahniella</taxon>
    </lineage>
</organism>
<evidence type="ECO:0000313" key="3">
    <source>
        <dbReference type="Proteomes" id="UP000241074"/>
    </source>
</evidence>